<accession>A0ABW3LVA2</accession>
<feature type="domain" description="HAMP" evidence="6">
    <location>
        <begin position="444"/>
        <end position="490"/>
    </location>
</feature>
<evidence type="ECO:0000313" key="8">
    <source>
        <dbReference type="Proteomes" id="UP001597033"/>
    </source>
</evidence>
<keyword evidence="8" id="KW-1185">Reference proteome</keyword>
<dbReference type="SMART" id="SM00283">
    <property type="entry name" value="MA"/>
    <property type="match status" value="1"/>
</dbReference>
<keyword evidence="4" id="KW-0812">Transmembrane</keyword>
<dbReference type="EMBL" id="JBHTKN010000003">
    <property type="protein sequence ID" value="MFD1041930.1"/>
    <property type="molecule type" value="Genomic_DNA"/>
</dbReference>
<dbReference type="InterPro" id="IPR035965">
    <property type="entry name" value="PAS-like_dom_sf"/>
</dbReference>
<evidence type="ECO:0000313" key="7">
    <source>
        <dbReference type="EMBL" id="MFD1041930.1"/>
    </source>
</evidence>
<proteinExistence type="inferred from homology"/>
<feature type="domain" description="HAMP" evidence="6">
    <location>
        <begin position="213"/>
        <end position="265"/>
    </location>
</feature>
<dbReference type="CDD" id="cd11386">
    <property type="entry name" value="MCP_signal"/>
    <property type="match status" value="1"/>
</dbReference>
<dbReference type="PROSITE" id="PS50111">
    <property type="entry name" value="CHEMOTAXIS_TRANSDUC_2"/>
    <property type="match status" value="1"/>
</dbReference>
<dbReference type="Gene3D" id="3.30.450.20">
    <property type="entry name" value="PAS domain"/>
    <property type="match status" value="1"/>
</dbReference>
<dbReference type="PANTHER" id="PTHR43531">
    <property type="entry name" value="PROTEIN ICFG"/>
    <property type="match status" value="1"/>
</dbReference>
<dbReference type="CDD" id="cd06225">
    <property type="entry name" value="HAMP"/>
    <property type="match status" value="1"/>
</dbReference>
<dbReference type="Pfam" id="PF00672">
    <property type="entry name" value="HAMP"/>
    <property type="match status" value="1"/>
</dbReference>
<keyword evidence="3" id="KW-0807">Transducer</keyword>
<dbReference type="Proteomes" id="UP001597033">
    <property type="component" value="Unassembled WGS sequence"/>
</dbReference>
<dbReference type="Pfam" id="PF12729">
    <property type="entry name" value="4HB_MCP_1"/>
    <property type="match status" value="1"/>
</dbReference>
<feature type="transmembrane region" description="Helical" evidence="4">
    <location>
        <begin position="192"/>
        <end position="212"/>
    </location>
</feature>
<gene>
    <name evidence="7" type="ORF">ACFQ2N_06155</name>
</gene>
<evidence type="ECO:0000256" key="3">
    <source>
        <dbReference type="PROSITE-ProRule" id="PRU00284"/>
    </source>
</evidence>
<reference evidence="8" key="1">
    <citation type="journal article" date="2019" name="Int. J. Syst. Evol. Microbiol.">
        <title>The Global Catalogue of Microorganisms (GCM) 10K type strain sequencing project: providing services to taxonomists for standard genome sequencing and annotation.</title>
        <authorList>
            <consortium name="The Broad Institute Genomics Platform"/>
            <consortium name="The Broad Institute Genome Sequencing Center for Infectious Disease"/>
            <person name="Wu L."/>
            <person name="Ma J."/>
        </authorList>
    </citation>
    <scope>NUCLEOTIDE SEQUENCE [LARGE SCALE GENOMIC DNA]</scope>
    <source>
        <strain evidence="8">CCUG 55854</strain>
    </source>
</reference>
<evidence type="ECO:0000256" key="4">
    <source>
        <dbReference type="SAM" id="Phobius"/>
    </source>
</evidence>
<keyword evidence="4" id="KW-0472">Membrane</keyword>
<dbReference type="InterPro" id="IPR004089">
    <property type="entry name" value="MCPsignal_dom"/>
</dbReference>
<keyword evidence="1" id="KW-0488">Methylation</keyword>
<evidence type="ECO:0000256" key="1">
    <source>
        <dbReference type="ARBA" id="ARBA00022481"/>
    </source>
</evidence>
<dbReference type="RefSeq" id="WP_379655841.1">
    <property type="nucleotide sequence ID" value="NZ_JBHTKN010000003.1"/>
</dbReference>
<evidence type="ECO:0000259" key="6">
    <source>
        <dbReference type="PROSITE" id="PS50885"/>
    </source>
</evidence>
<dbReference type="InterPro" id="IPR000014">
    <property type="entry name" value="PAS"/>
</dbReference>
<dbReference type="Gene3D" id="1.10.287.950">
    <property type="entry name" value="Methyl-accepting chemotaxis protein"/>
    <property type="match status" value="1"/>
</dbReference>
<dbReference type="Gene3D" id="6.10.340.10">
    <property type="match status" value="1"/>
</dbReference>
<protein>
    <submittedName>
        <fullName evidence="7">Methyl-accepting chemotaxis protein</fullName>
    </submittedName>
</protein>
<dbReference type="SUPFAM" id="SSF158472">
    <property type="entry name" value="HAMP domain-like"/>
    <property type="match status" value="1"/>
</dbReference>
<organism evidence="7 8">
    <name type="scientific">Pseudoxanthomonas kaohsiungensis</name>
    <dbReference type="NCBI Taxonomy" id="283923"/>
    <lineage>
        <taxon>Bacteria</taxon>
        <taxon>Pseudomonadati</taxon>
        <taxon>Pseudomonadota</taxon>
        <taxon>Gammaproteobacteria</taxon>
        <taxon>Lysobacterales</taxon>
        <taxon>Lysobacteraceae</taxon>
        <taxon>Pseudoxanthomonas</taxon>
    </lineage>
</organism>
<dbReference type="SMART" id="SM00304">
    <property type="entry name" value="HAMP"/>
    <property type="match status" value="2"/>
</dbReference>
<keyword evidence="4" id="KW-1133">Transmembrane helix</keyword>
<dbReference type="CDD" id="cd00130">
    <property type="entry name" value="PAS"/>
    <property type="match status" value="1"/>
</dbReference>
<dbReference type="SUPFAM" id="SSF55785">
    <property type="entry name" value="PYP-like sensor domain (PAS domain)"/>
    <property type="match status" value="1"/>
</dbReference>
<feature type="domain" description="Methyl-accepting transducer" evidence="5">
    <location>
        <begin position="495"/>
        <end position="724"/>
    </location>
</feature>
<dbReference type="InterPro" id="IPR051310">
    <property type="entry name" value="MCP_chemotaxis"/>
</dbReference>
<dbReference type="Pfam" id="PF18947">
    <property type="entry name" value="HAMP_2"/>
    <property type="match status" value="1"/>
</dbReference>
<comment type="caution">
    <text evidence="7">The sequence shown here is derived from an EMBL/GenBank/DDBJ whole genome shotgun (WGS) entry which is preliminary data.</text>
</comment>
<comment type="similarity">
    <text evidence="2">Belongs to the methyl-accepting chemotaxis (MCP) protein family.</text>
</comment>
<dbReference type="PROSITE" id="PS50885">
    <property type="entry name" value="HAMP"/>
    <property type="match status" value="2"/>
</dbReference>
<name>A0ABW3LVA2_9GAMM</name>
<dbReference type="Pfam" id="PF00015">
    <property type="entry name" value="MCPsignal"/>
    <property type="match status" value="1"/>
</dbReference>
<evidence type="ECO:0000259" key="5">
    <source>
        <dbReference type="PROSITE" id="PS50111"/>
    </source>
</evidence>
<dbReference type="InterPro" id="IPR024478">
    <property type="entry name" value="HlyB_4HB_MCP"/>
</dbReference>
<dbReference type="InterPro" id="IPR003660">
    <property type="entry name" value="HAMP_dom"/>
</dbReference>
<evidence type="ECO:0000256" key="2">
    <source>
        <dbReference type="ARBA" id="ARBA00029447"/>
    </source>
</evidence>
<sequence length="785" mass="82981">MHWLKNLKLTPKLMLAFGVVLALMLVQGVGAYLGLSSLNRATTHLAGKTMDTVSTAAELRSLLGEYRISSYRGLTRASEAVKQDARKQSADLAARIEATSADFAKLATTPEERKLQEQFAAAWTTAKASYDSVNEMVDLELPDDAVDTFLGETAQLHDGAYALVGEMIKRADEQANAAGARADSAYTASGSLIVVMLLAGIGGGLAIAWLLARGLTGSMREAVAVANDVAGGKLDSRIDTSRQDEIGDLLRAMQRMQHDLRERTERDQKVASENLRIRTALESSTTGLIITDRDLDVVYTNPALRHMLDGYAAQIAEALPGIDPERPLVGQPISVLEHGGKVDPAFLQQLEKEGRGQREVRYGEVVFAQSISVIRDADGENVGTVCEWRDRTSEMHVEQEVARIVEAAAAGDLSGRVGTEGKHGFLLQLAEQLNTLLDANAVSLSEVSRLLTALSQGDLTTRMDGDFHGVFARMRDDANATVAQLTSIVSRIQGASSAISTASTEIASGNNDLSRRTEQQAANLEETAASMEELTSTVKQNADHARQANQLAIGAAGVASQGGQVVGQVVTTMADIQASSRKIADIISVIDGIAFQTNILALNAAVEAARAGEQGRGFAVVATEVRSLAQRSATAAKEIKSLIEDSTGRVADGAALAEQAGKTMGEIVASVQRVTDIMAEISAASQEQAAGIEQVNQTIVQMDETTQQNAALVEEATAAARAMEEQSASLAQAIAVFRIEGGGSAAPVQATPAPVPFPARKAAARAPRATGNAATVINEADWAEF</sequence>
<dbReference type="SUPFAM" id="SSF58104">
    <property type="entry name" value="Methyl-accepting chemotaxis protein (MCP) signaling domain"/>
    <property type="match status" value="1"/>
</dbReference>
<dbReference type="PANTHER" id="PTHR43531:SF14">
    <property type="entry name" value="METHYL-ACCEPTING CHEMOTAXIS PROTEIN I-RELATED"/>
    <property type="match status" value="1"/>
</dbReference>